<name>A0A6J7X2Y8_9CAUD</name>
<dbReference type="InterPro" id="IPR029063">
    <property type="entry name" value="SAM-dependent_MTases_sf"/>
</dbReference>
<evidence type="ECO:0000313" key="1">
    <source>
        <dbReference type="EMBL" id="CAB5221653.1"/>
    </source>
</evidence>
<protein>
    <recommendedName>
        <fullName evidence="2">Methyltransferase domain containing protein</fullName>
    </recommendedName>
</protein>
<dbReference type="Gene3D" id="3.40.50.150">
    <property type="entry name" value="Vaccinia Virus protein VP39"/>
    <property type="match status" value="1"/>
</dbReference>
<evidence type="ECO:0008006" key="2">
    <source>
        <dbReference type="Google" id="ProtNLM"/>
    </source>
</evidence>
<accession>A0A6J7X2Y8</accession>
<dbReference type="EMBL" id="LR798294">
    <property type="protein sequence ID" value="CAB5221653.1"/>
    <property type="molecule type" value="Genomic_DNA"/>
</dbReference>
<sequence>MFYSPILHPANVEGNIDLHKSNPLWINLACIMSILDDRGVVESFVTKQSLRNNEPYPLLTHSFMDWFESFDFTNWKLVEMGSGNSTHYFSQKFKDVISFETNEIFYNFMLKDKLSQNVDLRYMSSYNLNKENFENITFNTKTMVLIDCANSRVPIVKNLIARNIPSLLVLDNSDILPNLVQYILNHGYKEIPFWGLKLTEHFESCTSIFIKDVSCLPSSRLQYHSTGSRKYQSEFDLK</sequence>
<proteinExistence type="predicted"/>
<organism evidence="1">
    <name type="scientific">uncultured Caudovirales phage</name>
    <dbReference type="NCBI Taxonomy" id="2100421"/>
    <lineage>
        <taxon>Viruses</taxon>
        <taxon>Duplodnaviria</taxon>
        <taxon>Heunggongvirae</taxon>
        <taxon>Uroviricota</taxon>
        <taxon>Caudoviricetes</taxon>
        <taxon>Peduoviridae</taxon>
        <taxon>Maltschvirus</taxon>
        <taxon>Maltschvirus maltsch</taxon>
    </lineage>
</organism>
<reference evidence="1" key="1">
    <citation type="submission" date="2020-05" db="EMBL/GenBank/DDBJ databases">
        <authorList>
            <person name="Chiriac C."/>
            <person name="Salcher M."/>
            <person name="Ghai R."/>
            <person name="Kavagutti S V."/>
        </authorList>
    </citation>
    <scope>NUCLEOTIDE SEQUENCE</scope>
</reference>
<gene>
    <name evidence="1" type="ORF">UFOVP242_7</name>
</gene>